<dbReference type="RefSeq" id="WP_104813713.1">
    <property type="nucleotide sequence ID" value="NZ_MQUB01000001.1"/>
</dbReference>
<dbReference type="OrthoDB" id="1452826at2"/>
<reference evidence="2 3" key="1">
    <citation type="submission" date="2016-11" db="EMBL/GenBank/DDBJ databases">
        <title>Trade-off between light-utilization and light-protection in marine flavobacteria.</title>
        <authorList>
            <person name="Kumagai Y."/>
        </authorList>
    </citation>
    <scope>NUCLEOTIDE SEQUENCE [LARGE SCALE GENOMIC DNA]</scope>
    <source>
        <strain evidence="2 3">NBRC 107741</strain>
    </source>
</reference>
<evidence type="ECO:0000313" key="2">
    <source>
        <dbReference type="EMBL" id="PQB05763.1"/>
    </source>
</evidence>
<comment type="caution">
    <text evidence="2">The sequence shown here is derived from an EMBL/GenBank/DDBJ whole genome shotgun (WGS) entry which is preliminary data.</text>
</comment>
<keyword evidence="1" id="KW-0812">Transmembrane</keyword>
<gene>
    <name evidence="2" type="ORF">BST85_13320</name>
</gene>
<keyword evidence="3" id="KW-1185">Reference proteome</keyword>
<dbReference type="AlphaFoldDB" id="A0A2S7KT99"/>
<organism evidence="2 3">
    <name type="scientific">Aureitalea marina</name>
    <dbReference type="NCBI Taxonomy" id="930804"/>
    <lineage>
        <taxon>Bacteria</taxon>
        <taxon>Pseudomonadati</taxon>
        <taxon>Bacteroidota</taxon>
        <taxon>Flavobacteriia</taxon>
        <taxon>Flavobacteriales</taxon>
        <taxon>Flavobacteriaceae</taxon>
        <taxon>Aureitalea</taxon>
    </lineage>
</organism>
<feature type="transmembrane region" description="Helical" evidence="1">
    <location>
        <begin position="96"/>
        <end position="115"/>
    </location>
</feature>
<dbReference type="EMBL" id="MQUB01000001">
    <property type="protein sequence ID" value="PQB05763.1"/>
    <property type="molecule type" value="Genomic_DNA"/>
</dbReference>
<feature type="transmembrane region" description="Helical" evidence="1">
    <location>
        <begin position="66"/>
        <end position="90"/>
    </location>
</feature>
<dbReference type="Proteomes" id="UP000239800">
    <property type="component" value="Unassembled WGS sequence"/>
</dbReference>
<keyword evidence="1" id="KW-1133">Transmembrane helix</keyword>
<proteinExistence type="predicted"/>
<feature type="transmembrane region" description="Helical" evidence="1">
    <location>
        <begin position="34"/>
        <end position="54"/>
    </location>
</feature>
<keyword evidence="1" id="KW-0472">Membrane</keyword>
<evidence type="ECO:0000313" key="3">
    <source>
        <dbReference type="Proteomes" id="UP000239800"/>
    </source>
</evidence>
<protein>
    <submittedName>
        <fullName evidence="2">Uncharacterized protein</fullName>
    </submittedName>
</protein>
<sequence length="118" mass="12860">MIIGIVLSIFVLYLIINAWSEVKNEEPTKRFTSVSYQLLFALVLSTIISITIALQADIPASSGHGGFVYIIVPSLWGIGIFILYFISLLALPKRKFLLGLLGIMANVCVGLVVMGTDN</sequence>
<name>A0A2S7KT99_9FLAO</name>
<accession>A0A2S7KT99</accession>
<evidence type="ECO:0000256" key="1">
    <source>
        <dbReference type="SAM" id="Phobius"/>
    </source>
</evidence>